<dbReference type="GO" id="GO:0016853">
    <property type="term" value="F:isomerase activity"/>
    <property type="evidence" value="ECO:0007669"/>
    <property type="project" value="UniProtKB-KW"/>
</dbReference>
<dbReference type="RefSeq" id="WP_140594561.1">
    <property type="nucleotide sequence ID" value="NZ_VFWZ01000004.1"/>
</dbReference>
<proteinExistence type="predicted"/>
<sequence length="282" mass="33522">MNYYKILVLSLFIWSCQNFNNTQQREIVARVNDAYLYKDDLEKIIPKNTAKNDSVNLAKNYINTWATRQLFIDQAKRNLSEAELQEFDDLIESYQNTLYINAYKNAVVKKSIDLEITDQDIKSFYDKNLENFNLNEEILKLRYLHLPPDYGDIVATQTRLNRFNEEDKQELESRKLEYLQYSTNDSTWIKFDEILNKISILKKQKKSDILKKGNYIQLRDSTGVYMVKIKDVLNRNQIAPLTYVTPTIRQIILNKRKLELVKKIEKDITKDAVENKQFEVYE</sequence>
<protein>
    <submittedName>
        <fullName evidence="1">Peptidyl-prolyl cis-trans isomerase</fullName>
    </submittedName>
</protein>
<name>A0A504J330_9FLAO</name>
<dbReference type="AlphaFoldDB" id="A0A504J330"/>
<dbReference type="OrthoDB" id="9785180at2"/>
<comment type="caution">
    <text evidence="1">The sequence shown here is derived from an EMBL/GenBank/DDBJ whole genome shotgun (WGS) entry which is preliminary data.</text>
</comment>
<organism evidence="1 2">
    <name type="scientific">Aquimarina algicola</name>
    <dbReference type="NCBI Taxonomy" id="2589995"/>
    <lineage>
        <taxon>Bacteria</taxon>
        <taxon>Pseudomonadati</taxon>
        <taxon>Bacteroidota</taxon>
        <taxon>Flavobacteriia</taxon>
        <taxon>Flavobacteriales</taxon>
        <taxon>Flavobacteriaceae</taxon>
        <taxon>Aquimarina</taxon>
    </lineage>
</organism>
<dbReference type="EMBL" id="VFWZ01000004">
    <property type="protein sequence ID" value="TPN85346.1"/>
    <property type="molecule type" value="Genomic_DNA"/>
</dbReference>
<keyword evidence="1" id="KW-0413">Isomerase</keyword>
<reference evidence="1 2" key="1">
    <citation type="submission" date="2019-06" db="EMBL/GenBank/DDBJ databases">
        <authorList>
            <person name="Meng X."/>
        </authorList>
    </citation>
    <scope>NUCLEOTIDE SEQUENCE [LARGE SCALE GENOMIC DNA]</scope>
    <source>
        <strain evidence="1 2">M625</strain>
    </source>
</reference>
<gene>
    <name evidence="1" type="ORF">FHK87_15120</name>
</gene>
<evidence type="ECO:0000313" key="1">
    <source>
        <dbReference type="EMBL" id="TPN85346.1"/>
    </source>
</evidence>
<keyword evidence="2" id="KW-1185">Reference proteome</keyword>
<dbReference type="Proteomes" id="UP000315540">
    <property type="component" value="Unassembled WGS sequence"/>
</dbReference>
<dbReference type="InterPro" id="IPR027304">
    <property type="entry name" value="Trigger_fact/SurA_dom_sf"/>
</dbReference>
<dbReference type="SUPFAM" id="SSF109998">
    <property type="entry name" value="Triger factor/SurA peptide-binding domain-like"/>
    <property type="match status" value="1"/>
</dbReference>
<accession>A0A504J330</accession>
<evidence type="ECO:0000313" key="2">
    <source>
        <dbReference type="Proteomes" id="UP000315540"/>
    </source>
</evidence>